<sequence>MSGVLIRNLNQLYEDHPLATIQDRTIGRTISFRPVTMEHDLLRLHAWHQEPHVVPFWQLQIPLDAYRNHLERFLADPHQTLCIGLLDGEPMSYFESYWAASDLIGQYYEAAPEDQGVHLLIGPPNYLGQGYALPLLLALVRLQFLHPGTMRIVAEPDIRNAKMRHIFEKCGFRFQRQVQLPDKTAALMLCEREIFEAWDRERGMAYVEDGRRSESFRRAGCAGRRNRSV</sequence>
<evidence type="ECO:0000313" key="7">
    <source>
        <dbReference type="EMBL" id="MUG72705.1"/>
    </source>
</evidence>
<keyword evidence="4" id="KW-0046">Antibiotic resistance</keyword>
<accession>A0A7X2ZD09</accession>
<dbReference type="InterPro" id="IPR000182">
    <property type="entry name" value="GNAT_dom"/>
</dbReference>
<dbReference type="AlphaFoldDB" id="A0A7X2ZD09"/>
<dbReference type="GO" id="GO:0046677">
    <property type="term" value="P:response to antibiotic"/>
    <property type="evidence" value="ECO:0007669"/>
    <property type="project" value="UniProtKB-KW"/>
</dbReference>
<dbReference type="PANTHER" id="PTHR31438">
    <property type="entry name" value="LYSINE N-ACYLTRANSFERASE C17G9.06C-RELATED"/>
    <property type="match status" value="1"/>
</dbReference>
<dbReference type="Proteomes" id="UP000450917">
    <property type="component" value="Unassembled WGS sequence"/>
</dbReference>
<evidence type="ECO:0000259" key="6">
    <source>
        <dbReference type="PROSITE" id="PS51186"/>
    </source>
</evidence>
<dbReference type="SMART" id="SM01006">
    <property type="entry name" value="AlcB"/>
    <property type="match status" value="1"/>
</dbReference>
<comment type="pathway">
    <text evidence="2">Siderophore biosynthesis.</text>
</comment>
<dbReference type="Pfam" id="PF13523">
    <property type="entry name" value="Acetyltransf_8"/>
    <property type="match status" value="1"/>
</dbReference>
<dbReference type="Gene3D" id="3.40.630.30">
    <property type="match status" value="1"/>
</dbReference>
<evidence type="ECO:0000256" key="1">
    <source>
        <dbReference type="ARBA" id="ARBA00003818"/>
    </source>
</evidence>
<dbReference type="RefSeq" id="WP_127608943.1">
    <property type="nucleotide sequence ID" value="NZ_JARTHJ010000100.1"/>
</dbReference>
<evidence type="ECO:0000313" key="8">
    <source>
        <dbReference type="Proteomes" id="UP000450917"/>
    </source>
</evidence>
<comment type="function">
    <text evidence="1">Acyltransferase required for the direct transfer of medium- to long-chain fatty acyl moieties from a carrier protein (MbtL) on to the epsilon-amino group of lysine residue in the mycobactin core.</text>
</comment>
<proteinExistence type="predicted"/>
<organism evidence="7 8">
    <name type="scientific">Paenibacillus validus</name>
    <dbReference type="NCBI Taxonomy" id="44253"/>
    <lineage>
        <taxon>Bacteria</taxon>
        <taxon>Bacillati</taxon>
        <taxon>Bacillota</taxon>
        <taxon>Bacilli</taxon>
        <taxon>Bacillales</taxon>
        <taxon>Paenibacillaceae</taxon>
        <taxon>Paenibacillus</taxon>
    </lineage>
</organism>
<evidence type="ECO:0000256" key="2">
    <source>
        <dbReference type="ARBA" id="ARBA00004924"/>
    </source>
</evidence>
<name>A0A7X2ZD09_9BACL</name>
<dbReference type="PROSITE" id="PS51186">
    <property type="entry name" value="GNAT"/>
    <property type="match status" value="1"/>
</dbReference>
<dbReference type="InterPro" id="IPR016181">
    <property type="entry name" value="Acyl_CoA_acyltransferase"/>
</dbReference>
<evidence type="ECO:0000256" key="3">
    <source>
        <dbReference type="ARBA" id="ARBA00020586"/>
    </source>
</evidence>
<evidence type="ECO:0000256" key="5">
    <source>
        <dbReference type="ARBA" id="ARBA00031122"/>
    </source>
</evidence>
<dbReference type="SUPFAM" id="SSF55729">
    <property type="entry name" value="Acyl-CoA N-acyltransferases (Nat)"/>
    <property type="match status" value="1"/>
</dbReference>
<gene>
    <name evidence="7" type="ORF">GNP93_18735</name>
</gene>
<dbReference type="PANTHER" id="PTHR31438:SF1">
    <property type="entry name" value="LYSINE N-ACYLTRANSFERASE C17G9.06C-RELATED"/>
    <property type="match status" value="1"/>
</dbReference>
<dbReference type="GO" id="GO:0019290">
    <property type="term" value="P:siderophore biosynthetic process"/>
    <property type="evidence" value="ECO:0007669"/>
    <property type="project" value="InterPro"/>
</dbReference>
<dbReference type="EMBL" id="WNZX01000017">
    <property type="protein sequence ID" value="MUG72705.1"/>
    <property type="molecule type" value="Genomic_DNA"/>
</dbReference>
<protein>
    <recommendedName>
        <fullName evidence="3">Lysine N-acyltransferase MbtK</fullName>
    </recommendedName>
    <alternativeName>
        <fullName evidence="5">Mycobactin synthase protein K</fullName>
    </alternativeName>
</protein>
<reference evidence="7 8" key="1">
    <citation type="submission" date="2019-11" db="EMBL/GenBank/DDBJ databases">
        <title>Draft genome sequences of five Paenibacillus species of dairy origin.</title>
        <authorList>
            <person name="Olajide A.M."/>
            <person name="Chen S."/>
            <person name="Lapointe G."/>
        </authorList>
    </citation>
    <scope>NUCLEOTIDE SEQUENCE [LARGE SCALE GENOMIC DNA]</scope>
    <source>
        <strain evidence="7 8">2CS3</strain>
    </source>
</reference>
<dbReference type="GO" id="GO:0016410">
    <property type="term" value="F:N-acyltransferase activity"/>
    <property type="evidence" value="ECO:0007669"/>
    <property type="project" value="TreeGrafter"/>
</dbReference>
<evidence type="ECO:0000256" key="4">
    <source>
        <dbReference type="ARBA" id="ARBA00023251"/>
    </source>
</evidence>
<feature type="domain" description="N-acetyltransferase" evidence="6">
    <location>
        <begin position="30"/>
        <end position="193"/>
    </location>
</feature>
<keyword evidence="7" id="KW-0808">Transferase</keyword>
<comment type="caution">
    <text evidence="7">The sequence shown here is derived from an EMBL/GenBank/DDBJ whole genome shotgun (WGS) entry which is preliminary data.</text>
</comment>
<dbReference type="InterPro" id="IPR019432">
    <property type="entry name" value="Acyltransferase_MbtK/IucB-like"/>
</dbReference>
<keyword evidence="8" id="KW-1185">Reference proteome</keyword>